<keyword evidence="2" id="KW-1185">Reference proteome</keyword>
<dbReference type="Proteomes" id="UP000195273">
    <property type="component" value="Chromosome"/>
</dbReference>
<dbReference type="EMBL" id="CP021431">
    <property type="protein sequence ID" value="ARU02662.1"/>
    <property type="molecule type" value="Genomic_DNA"/>
</dbReference>
<evidence type="ECO:0000313" key="2">
    <source>
        <dbReference type="Proteomes" id="UP000195273"/>
    </source>
</evidence>
<reference evidence="1 2" key="1">
    <citation type="submission" date="2017-05" db="EMBL/GenBank/DDBJ databases">
        <title>Genome Sequence of Loktanella vestfoldensis Strain SMR4r Isolated from a Culture of the Diatom Skeletonema marinoi.</title>
        <authorList>
            <person name="Topel M."/>
            <person name="Pinder M.I.M."/>
            <person name="Johansson O.N."/>
            <person name="Kourtchenko O."/>
            <person name="Godhe A."/>
            <person name="Clarke A.K."/>
        </authorList>
    </citation>
    <scope>NUCLEOTIDE SEQUENCE [LARGE SCALE GENOMIC DNA]</scope>
    <source>
        <strain evidence="1 2">SMR4r</strain>
    </source>
</reference>
<protein>
    <submittedName>
        <fullName evidence="1">Uncharacterized protein</fullName>
    </submittedName>
</protein>
<proteinExistence type="predicted"/>
<dbReference type="KEGG" id="lvs:LOKVESSMR4R_03390"/>
<dbReference type="RefSeq" id="WP_087211008.1">
    <property type="nucleotide sequence ID" value="NZ_CP021431.1"/>
</dbReference>
<accession>A0A1Y0EH88</accession>
<evidence type="ECO:0000313" key="1">
    <source>
        <dbReference type="EMBL" id="ARU02662.1"/>
    </source>
</evidence>
<sequence length="187" mass="20793">MSKNHTDNSLKNVMQPVPSAIDGIDRPRAFGPPVPFEQVLKQIDDPVPETSLGLEAMRSLWEAAEWLAMAPYPKARAIGRDLAQWVTDGEGVSLQKWLGLSEGGRASARDAHRIAERNAALRYVARLPPYVDLSATAAGRLIVTRWTRWGAARHERDAEGQTFALLDRAGHKVLHAETIRKIITREE</sequence>
<gene>
    <name evidence="1" type="ORF">LOKVESSMR4R_03390</name>
</gene>
<name>A0A1Y0EH88_9RHOB</name>
<dbReference type="AlphaFoldDB" id="A0A1Y0EH88"/>
<organism evidence="1 2">
    <name type="scientific">Yoonia vestfoldensis</name>
    <dbReference type="NCBI Taxonomy" id="245188"/>
    <lineage>
        <taxon>Bacteria</taxon>
        <taxon>Pseudomonadati</taxon>
        <taxon>Pseudomonadota</taxon>
        <taxon>Alphaproteobacteria</taxon>
        <taxon>Rhodobacterales</taxon>
        <taxon>Paracoccaceae</taxon>
        <taxon>Yoonia</taxon>
    </lineage>
</organism>